<comment type="caution">
    <text evidence="2">The sequence shown here is derived from an EMBL/GenBank/DDBJ whole genome shotgun (WGS) entry which is preliminary data.</text>
</comment>
<evidence type="ECO:0000313" key="3">
    <source>
        <dbReference type="Proteomes" id="UP000325081"/>
    </source>
</evidence>
<dbReference type="EMBL" id="BKCP01007405">
    <property type="protein sequence ID" value="GER46153.1"/>
    <property type="molecule type" value="Genomic_DNA"/>
</dbReference>
<protein>
    <submittedName>
        <fullName evidence="2">Nucleobase-ascorbate transporter 12</fullName>
    </submittedName>
</protein>
<feature type="compositionally biased region" description="Basic and acidic residues" evidence="1">
    <location>
        <begin position="1"/>
        <end position="16"/>
    </location>
</feature>
<organism evidence="2 3">
    <name type="scientific">Striga asiatica</name>
    <name type="common">Asiatic witchweed</name>
    <name type="synonym">Buchnera asiatica</name>
    <dbReference type="NCBI Taxonomy" id="4170"/>
    <lineage>
        <taxon>Eukaryota</taxon>
        <taxon>Viridiplantae</taxon>
        <taxon>Streptophyta</taxon>
        <taxon>Embryophyta</taxon>
        <taxon>Tracheophyta</taxon>
        <taxon>Spermatophyta</taxon>
        <taxon>Magnoliopsida</taxon>
        <taxon>eudicotyledons</taxon>
        <taxon>Gunneridae</taxon>
        <taxon>Pentapetalae</taxon>
        <taxon>asterids</taxon>
        <taxon>lamiids</taxon>
        <taxon>Lamiales</taxon>
        <taxon>Orobanchaceae</taxon>
        <taxon>Buchnereae</taxon>
        <taxon>Striga</taxon>
    </lineage>
</organism>
<gene>
    <name evidence="2" type="ORF">STAS_23153</name>
</gene>
<reference evidence="3" key="1">
    <citation type="journal article" date="2019" name="Curr. Biol.">
        <title>Genome Sequence of Striga asiatica Provides Insight into the Evolution of Plant Parasitism.</title>
        <authorList>
            <person name="Yoshida S."/>
            <person name="Kim S."/>
            <person name="Wafula E.K."/>
            <person name="Tanskanen J."/>
            <person name="Kim Y.M."/>
            <person name="Honaas L."/>
            <person name="Yang Z."/>
            <person name="Spallek T."/>
            <person name="Conn C.E."/>
            <person name="Ichihashi Y."/>
            <person name="Cheong K."/>
            <person name="Cui S."/>
            <person name="Der J.P."/>
            <person name="Gundlach H."/>
            <person name="Jiao Y."/>
            <person name="Hori C."/>
            <person name="Ishida J.K."/>
            <person name="Kasahara H."/>
            <person name="Kiba T."/>
            <person name="Kim M.S."/>
            <person name="Koo N."/>
            <person name="Laohavisit A."/>
            <person name="Lee Y.H."/>
            <person name="Lumba S."/>
            <person name="McCourt P."/>
            <person name="Mortimer J.C."/>
            <person name="Mutuku J.M."/>
            <person name="Nomura T."/>
            <person name="Sasaki-Sekimoto Y."/>
            <person name="Seto Y."/>
            <person name="Wang Y."/>
            <person name="Wakatake T."/>
            <person name="Sakakibara H."/>
            <person name="Demura T."/>
            <person name="Yamaguchi S."/>
            <person name="Yoneyama K."/>
            <person name="Manabe R.I."/>
            <person name="Nelson D.C."/>
            <person name="Schulman A.H."/>
            <person name="Timko M.P."/>
            <person name="dePamphilis C.W."/>
            <person name="Choi D."/>
            <person name="Shirasu K."/>
        </authorList>
    </citation>
    <scope>NUCLEOTIDE SEQUENCE [LARGE SCALE GENOMIC DNA]</scope>
    <source>
        <strain evidence="3">cv. UVA1</strain>
    </source>
</reference>
<name>A0A5A7QL76_STRAF</name>
<feature type="region of interest" description="Disordered" evidence="1">
    <location>
        <begin position="1"/>
        <end position="20"/>
    </location>
</feature>
<evidence type="ECO:0000313" key="2">
    <source>
        <dbReference type="EMBL" id="GER46153.1"/>
    </source>
</evidence>
<sequence>MDEVQPRPKNSGERRVGTASIPNPIFSKNLPAKIGLATIPGFLSMGSGLVRHSFASKLYSLLLVRLWLGAFKNSQLPKRWVAFYVNRHETTTRLKQGFAEEWIKLTTKRRRSRSSLVIQIRIEKRVHWKMRSSSRGGVKRGMEEK</sequence>
<keyword evidence="3" id="KW-1185">Reference proteome</keyword>
<proteinExistence type="predicted"/>
<dbReference type="AlphaFoldDB" id="A0A5A7QL76"/>
<dbReference type="Proteomes" id="UP000325081">
    <property type="component" value="Unassembled WGS sequence"/>
</dbReference>
<accession>A0A5A7QL76</accession>
<evidence type="ECO:0000256" key="1">
    <source>
        <dbReference type="SAM" id="MobiDB-lite"/>
    </source>
</evidence>